<feature type="compositionally biased region" description="Low complexity" evidence="1">
    <location>
        <begin position="26"/>
        <end position="35"/>
    </location>
</feature>
<accession>A0A6C0LC88</accession>
<evidence type="ECO:0000256" key="2">
    <source>
        <dbReference type="SAM" id="Phobius"/>
    </source>
</evidence>
<feature type="region of interest" description="Disordered" evidence="1">
    <location>
        <begin position="57"/>
        <end position="82"/>
    </location>
</feature>
<name>A0A6C0LC88_9ZZZZ</name>
<evidence type="ECO:0000256" key="1">
    <source>
        <dbReference type="SAM" id="MobiDB-lite"/>
    </source>
</evidence>
<feature type="transmembrane region" description="Helical" evidence="2">
    <location>
        <begin position="37"/>
        <end position="57"/>
    </location>
</feature>
<protein>
    <submittedName>
        <fullName evidence="3">Uncharacterized protein</fullName>
    </submittedName>
</protein>
<feature type="compositionally biased region" description="Low complexity" evidence="1">
    <location>
        <begin position="1"/>
        <end position="17"/>
    </location>
</feature>
<keyword evidence="2" id="KW-0812">Transmembrane</keyword>
<dbReference type="EMBL" id="MN740452">
    <property type="protein sequence ID" value="QHU27254.1"/>
    <property type="molecule type" value="Genomic_DNA"/>
</dbReference>
<keyword evidence="2" id="KW-1133">Transmembrane helix</keyword>
<keyword evidence="2" id="KW-0472">Membrane</keyword>
<evidence type="ECO:0000313" key="3">
    <source>
        <dbReference type="EMBL" id="QHU27254.1"/>
    </source>
</evidence>
<proteinExistence type="predicted"/>
<feature type="compositionally biased region" description="Basic residues" evidence="1">
    <location>
        <begin position="73"/>
        <end position="82"/>
    </location>
</feature>
<sequence>MPRKSPSSKNDISSKNSKNSKDSKYSKSSNKSNKSTGGVNLTPLISALLLAGIKLSLEQNKKTKKVASNSKSTKTKPRRQTI</sequence>
<reference evidence="3" key="1">
    <citation type="journal article" date="2020" name="Nature">
        <title>Giant virus diversity and host interactions through global metagenomics.</title>
        <authorList>
            <person name="Schulz F."/>
            <person name="Roux S."/>
            <person name="Paez-Espino D."/>
            <person name="Jungbluth S."/>
            <person name="Walsh D.A."/>
            <person name="Denef V.J."/>
            <person name="McMahon K.D."/>
            <person name="Konstantinidis K.T."/>
            <person name="Eloe-Fadrosh E.A."/>
            <person name="Kyrpides N.C."/>
            <person name="Woyke T."/>
        </authorList>
    </citation>
    <scope>NUCLEOTIDE SEQUENCE</scope>
    <source>
        <strain evidence="3">GVMAG-M-3300027763-16</strain>
    </source>
</reference>
<feature type="region of interest" description="Disordered" evidence="1">
    <location>
        <begin position="1"/>
        <end position="41"/>
    </location>
</feature>
<dbReference type="AlphaFoldDB" id="A0A6C0LC88"/>
<organism evidence="3">
    <name type="scientific">viral metagenome</name>
    <dbReference type="NCBI Taxonomy" id="1070528"/>
    <lineage>
        <taxon>unclassified sequences</taxon>
        <taxon>metagenomes</taxon>
        <taxon>organismal metagenomes</taxon>
    </lineage>
</organism>